<keyword evidence="2" id="KW-1185">Reference proteome</keyword>
<name>A0A7J7MVU3_9MAGN</name>
<dbReference type="EMBL" id="JACGCM010001215">
    <property type="protein sequence ID" value="KAF6158922.1"/>
    <property type="molecule type" value="Genomic_DNA"/>
</dbReference>
<organism evidence="1 2">
    <name type="scientific">Kingdonia uniflora</name>
    <dbReference type="NCBI Taxonomy" id="39325"/>
    <lineage>
        <taxon>Eukaryota</taxon>
        <taxon>Viridiplantae</taxon>
        <taxon>Streptophyta</taxon>
        <taxon>Embryophyta</taxon>
        <taxon>Tracheophyta</taxon>
        <taxon>Spermatophyta</taxon>
        <taxon>Magnoliopsida</taxon>
        <taxon>Ranunculales</taxon>
        <taxon>Circaeasteraceae</taxon>
        <taxon>Kingdonia</taxon>
    </lineage>
</organism>
<accession>A0A7J7MVU3</accession>
<reference evidence="1 2" key="1">
    <citation type="journal article" date="2020" name="IScience">
        <title>Genome Sequencing of the Endangered Kingdonia uniflora (Circaeasteraceae, Ranunculales) Reveals Potential Mechanisms of Evolutionary Specialization.</title>
        <authorList>
            <person name="Sun Y."/>
            <person name="Deng T."/>
            <person name="Zhang A."/>
            <person name="Moore M.J."/>
            <person name="Landis J.B."/>
            <person name="Lin N."/>
            <person name="Zhang H."/>
            <person name="Zhang X."/>
            <person name="Huang J."/>
            <person name="Zhang X."/>
            <person name="Sun H."/>
            <person name="Wang H."/>
        </authorList>
    </citation>
    <scope>NUCLEOTIDE SEQUENCE [LARGE SCALE GENOMIC DNA]</scope>
    <source>
        <strain evidence="1">TB1705</strain>
        <tissue evidence="1">Leaf</tissue>
    </source>
</reference>
<dbReference type="AlphaFoldDB" id="A0A7J7MVU3"/>
<sequence length="290" mass="32884">MKLVNEDDNWQIVLAINKHASSYVKDLWVSVAFTTCNGLWTKHNNLRYDERRTTNQQLKQDIMRNIMNTSQLSKNTMYNNETGLRIIKALNIQCRQRNITAITSCSWELPKPVEIKACCDGSALGNPGLADIGIVYKNVEGEIAVKDIITKNPQSKYHDVDHDPLAQVFGRVKKGCVNCMGLDVTKRFESLKDMVASLRSSERATTPTVNVERIRMFTPLLREEAVVHFLNLHKHVVVTGRAIVLPGSQESEEVEYEGVSYHWIPYFLKAYNGLMPLPILGSVTTFELMV</sequence>
<evidence type="ECO:0000313" key="2">
    <source>
        <dbReference type="Proteomes" id="UP000541444"/>
    </source>
</evidence>
<protein>
    <submittedName>
        <fullName evidence="1">Uncharacterized protein</fullName>
    </submittedName>
</protein>
<comment type="caution">
    <text evidence="1">The sequence shown here is derived from an EMBL/GenBank/DDBJ whole genome shotgun (WGS) entry which is preliminary data.</text>
</comment>
<evidence type="ECO:0000313" key="1">
    <source>
        <dbReference type="EMBL" id="KAF6158922.1"/>
    </source>
</evidence>
<gene>
    <name evidence="1" type="ORF">GIB67_012339</name>
</gene>
<dbReference type="Proteomes" id="UP000541444">
    <property type="component" value="Unassembled WGS sequence"/>
</dbReference>
<proteinExistence type="predicted"/>